<dbReference type="AlphaFoldDB" id="A0A2Z6M2A8"/>
<accession>A0A2Z6M2A8</accession>
<proteinExistence type="predicted"/>
<dbReference type="Proteomes" id="UP000242715">
    <property type="component" value="Unassembled WGS sequence"/>
</dbReference>
<organism evidence="1 2">
    <name type="scientific">Trifolium subterraneum</name>
    <name type="common">Subterranean clover</name>
    <dbReference type="NCBI Taxonomy" id="3900"/>
    <lineage>
        <taxon>Eukaryota</taxon>
        <taxon>Viridiplantae</taxon>
        <taxon>Streptophyta</taxon>
        <taxon>Embryophyta</taxon>
        <taxon>Tracheophyta</taxon>
        <taxon>Spermatophyta</taxon>
        <taxon>Magnoliopsida</taxon>
        <taxon>eudicotyledons</taxon>
        <taxon>Gunneridae</taxon>
        <taxon>Pentapetalae</taxon>
        <taxon>rosids</taxon>
        <taxon>fabids</taxon>
        <taxon>Fabales</taxon>
        <taxon>Fabaceae</taxon>
        <taxon>Papilionoideae</taxon>
        <taxon>50 kb inversion clade</taxon>
        <taxon>NPAAA clade</taxon>
        <taxon>Hologalegina</taxon>
        <taxon>IRL clade</taxon>
        <taxon>Trifolieae</taxon>
        <taxon>Trifolium</taxon>
    </lineage>
</organism>
<keyword evidence="2" id="KW-1185">Reference proteome</keyword>
<reference evidence="2" key="1">
    <citation type="journal article" date="2017" name="Front. Plant Sci.">
        <title>Climate Clever Clovers: New Paradigm to Reduce the Environmental Footprint of Ruminants by Breeding Low Methanogenic Forages Utilizing Haplotype Variation.</title>
        <authorList>
            <person name="Kaur P."/>
            <person name="Appels R."/>
            <person name="Bayer P.E."/>
            <person name="Keeble-Gagnere G."/>
            <person name="Wang J."/>
            <person name="Hirakawa H."/>
            <person name="Shirasawa K."/>
            <person name="Vercoe P."/>
            <person name="Stefanova K."/>
            <person name="Durmic Z."/>
            <person name="Nichols P."/>
            <person name="Revell C."/>
            <person name="Isobe S.N."/>
            <person name="Edwards D."/>
            <person name="Erskine W."/>
        </authorList>
    </citation>
    <scope>NUCLEOTIDE SEQUENCE [LARGE SCALE GENOMIC DNA]</scope>
    <source>
        <strain evidence="2">cv. Daliak</strain>
    </source>
</reference>
<sequence>MGSSDAFLPSTTLNFIFEACIELMISINYFKRHFDNLIVEIAKTCVVNTDAIQKLWQSDG</sequence>
<gene>
    <name evidence="1" type="ORF">TSUD_23300</name>
</gene>
<name>A0A2Z6M2A8_TRISU</name>
<evidence type="ECO:0000313" key="2">
    <source>
        <dbReference type="Proteomes" id="UP000242715"/>
    </source>
</evidence>
<evidence type="ECO:0000313" key="1">
    <source>
        <dbReference type="EMBL" id="GAU24193.1"/>
    </source>
</evidence>
<dbReference type="EMBL" id="DF973286">
    <property type="protein sequence ID" value="GAU24193.1"/>
    <property type="molecule type" value="Genomic_DNA"/>
</dbReference>
<protein>
    <submittedName>
        <fullName evidence="1">Uncharacterized protein</fullName>
    </submittedName>
</protein>